<feature type="region of interest" description="Disordered" evidence="1">
    <location>
        <begin position="1"/>
        <end position="41"/>
    </location>
</feature>
<organism evidence="2">
    <name type="scientific">uncultured Cytophagales bacterium</name>
    <dbReference type="NCBI Taxonomy" id="158755"/>
    <lineage>
        <taxon>Bacteria</taxon>
        <taxon>Pseudomonadati</taxon>
        <taxon>Bacteroidota</taxon>
        <taxon>Sphingobacteriia</taxon>
        <taxon>Sphingobacteriales</taxon>
        <taxon>environmental samples</taxon>
    </lineage>
</organism>
<evidence type="ECO:0000256" key="1">
    <source>
        <dbReference type="SAM" id="MobiDB-lite"/>
    </source>
</evidence>
<evidence type="ECO:0000313" key="2">
    <source>
        <dbReference type="EMBL" id="CAA9235467.1"/>
    </source>
</evidence>
<protein>
    <submittedName>
        <fullName evidence="2">Uncharacterized protein</fullName>
    </submittedName>
</protein>
<dbReference type="AlphaFoldDB" id="A0A6J4HX79"/>
<gene>
    <name evidence="2" type="ORF">AVDCRST_MAG56-1363</name>
</gene>
<feature type="compositionally biased region" description="Basic and acidic residues" evidence="1">
    <location>
        <begin position="1"/>
        <end position="10"/>
    </location>
</feature>
<dbReference type="EMBL" id="CADCTQ010000110">
    <property type="protein sequence ID" value="CAA9235467.1"/>
    <property type="molecule type" value="Genomic_DNA"/>
</dbReference>
<name>A0A6J4HX79_9SPHI</name>
<accession>A0A6J4HX79</accession>
<reference evidence="2" key="1">
    <citation type="submission" date="2020-02" db="EMBL/GenBank/DDBJ databases">
        <authorList>
            <person name="Meier V. D."/>
        </authorList>
    </citation>
    <scope>NUCLEOTIDE SEQUENCE</scope>
    <source>
        <strain evidence="2">AVDCRST_MAG56</strain>
    </source>
</reference>
<proteinExistence type="predicted"/>
<sequence length="41" mass="4596">MAGTRPDCRRVFSHPTPPVNAGADRPAGQPSRRFRYLDLKT</sequence>